<keyword evidence="3" id="KW-1185">Reference proteome</keyword>
<evidence type="ECO:0000313" key="2">
    <source>
        <dbReference type="EMBL" id="PVD25834.1"/>
    </source>
</evidence>
<sequence>MGCKGLNGAAAGAETRVAAGEATLAVVPASQSLPQPRVSTVRSPSSHPLPPSRPHRVPPTRVPPTRRRGVEQTAASTGATVGGGEHTGACVAVSSLAALESTGASSDTTFITGIVYSFVTSP</sequence>
<feature type="region of interest" description="Disordered" evidence="1">
    <location>
        <begin position="29"/>
        <end position="85"/>
    </location>
</feature>
<evidence type="ECO:0000256" key="1">
    <source>
        <dbReference type="SAM" id="MobiDB-lite"/>
    </source>
</evidence>
<feature type="compositionally biased region" description="Polar residues" evidence="1">
    <location>
        <begin position="29"/>
        <end position="41"/>
    </location>
</feature>
<reference evidence="2 3" key="1">
    <citation type="submission" date="2018-04" db="EMBL/GenBank/DDBJ databases">
        <title>The genome of golden apple snail Pomacea canaliculata provides insight into stress tolerance and invasive adaptation.</title>
        <authorList>
            <person name="Liu C."/>
            <person name="Liu B."/>
            <person name="Ren Y."/>
            <person name="Zhang Y."/>
            <person name="Wang H."/>
            <person name="Li S."/>
            <person name="Jiang F."/>
            <person name="Yin L."/>
            <person name="Zhang G."/>
            <person name="Qian W."/>
            <person name="Fan W."/>
        </authorList>
    </citation>
    <scope>NUCLEOTIDE SEQUENCE [LARGE SCALE GENOMIC DNA]</scope>
    <source>
        <strain evidence="2">SZHN2017</strain>
        <tissue evidence="2">Muscle</tissue>
    </source>
</reference>
<protein>
    <submittedName>
        <fullName evidence="2">Uncharacterized protein</fullName>
    </submittedName>
</protein>
<evidence type="ECO:0000313" key="3">
    <source>
        <dbReference type="Proteomes" id="UP000245119"/>
    </source>
</evidence>
<dbReference type="AlphaFoldDB" id="A0A2T7NXE2"/>
<name>A0A2T7NXE2_POMCA</name>
<gene>
    <name evidence="2" type="ORF">C0Q70_13497</name>
</gene>
<dbReference type="Proteomes" id="UP000245119">
    <property type="component" value="Linkage Group LG8"/>
</dbReference>
<accession>A0A2T7NXE2</accession>
<proteinExistence type="predicted"/>
<organism evidence="2 3">
    <name type="scientific">Pomacea canaliculata</name>
    <name type="common">Golden apple snail</name>
    <dbReference type="NCBI Taxonomy" id="400727"/>
    <lineage>
        <taxon>Eukaryota</taxon>
        <taxon>Metazoa</taxon>
        <taxon>Spiralia</taxon>
        <taxon>Lophotrochozoa</taxon>
        <taxon>Mollusca</taxon>
        <taxon>Gastropoda</taxon>
        <taxon>Caenogastropoda</taxon>
        <taxon>Architaenioglossa</taxon>
        <taxon>Ampullarioidea</taxon>
        <taxon>Ampullariidae</taxon>
        <taxon>Pomacea</taxon>
    </lineage>
</organism>
<comment type="caution">
    <text evidence="2">The sequence shown here is derived from an EMBL/GenBank/DDBJ whole genome shotgun (WGS) entry which is preliminary data.</text>
</comment>
<dbReference type="EMBL" id="PZQS01000008">
    <property type="protein sequence ID" value="PVD25834.1"/>
    <property type="molecule type" value="Genomic_DNA"/>
</dbReference>